<dbReference type="Proteomes" id="UP000198415">
    <property type="component" value="Unassembled WGS sequence"/>
</dbReference>
<feature type="transmembrane region" description="Helical" evidence="2">
    <location>
        <begin position="37"/>
        <end position="59"/>
    </location>
</feature>
<feature type="compositionally biased region" description="Basic residues" evidence="1">
    <location>
        <begin position="1"/>
        <end position="12"/>
    </location>
</feature>
<keyword evidence="4" id="KW-1185">Reference proteome</keyword>
<keyword evidence="2" id="KW-0812">Transmembrane</keyword>
<dbReference type="AlphaFoldDB" id="A0A239G1T0"/>
<evidence type="ECO:0000313" key="4">
    <source>
        <dbReference type="Proteomes" id="UP000198415"/>
    </source>
</evidence>
<keyword evidence="2" id="KW-1133">Transmembrane helix</keyword>
<name>A0A239G1T0_9ACTN</name>
<evidence type="ECO:0000256" key="1">
    <source>
        <dbReference type="SAM" id="MobiDB-lite"/>
    </source>
</evidence>
<dbReference type="OrthoDB" id="3285948at2"/>
<gene>
    <name evidence="3" type="ORF">SAMN06264365_119151</name>
</gene>
<accession>A0A239G1T0</accession>
<protein>
    <submittedName>
        <fullName evidence="3">Uncharacterized protein</fullName>
    </submittedName>
</protein>
<organism evidence="3 4">
    <name type="scientific">Actinoplanes regularis</name>
    <dbReference type="NCBI Taxonomy" id="52697"/>
    <lineage>
        <taxon>Bacteria</taxon>
        <taxon>Bacillati</taxon>
        <taxon>Actinomycetota</taxon>
        <taxon>Actinomycetes</taxon>
        <taxon>Micromonosporales</taxon>
        <taxon>Micromonosporaceae</taxon>
        <taxon>Actinoplanes</taxon>
    </lineage>
</organism>
<keyword evidence="2" id="KW-0472">Membrane</keyword>
<dbReference type="EMBL" id="FZNR01000019">
    <property type="protein sequence ID" value="SNS62935.1"/>
    <property type="molecule type" value="Genomic_DNA"/>
</dbReference>
<evidence type="ECO:0000256" key="2">
    <source>
        <dbReference type="SAM" id="Phobius"/>
    </source>
</evidence>
<reference evidence="3 4" key="1">
    <citation type="submission" date="2017-06" db="EMBL/GenBank/DDBJ databases">
        <authorList>
            <person name="Kim H.J."/>
            <person name="Triplett B.A."/>
        </authorList>
    </citation>
    <scope>NUCLEOTIDE SEQUENCE [LARGE SCALE GENOMIC DNA]</scope>
    <source>
        <strain evidence="3 4">DSM 43151</strain>
    </source>
</reference>
<dbReference type="RefSeq" id="WP_089297540.1">
    <property type="nucleotide sequence ID" value="NZ_BOMU01000084.1"/>
</dbReference>
<evidence type="ECO:0000313" key="3">
    <source>
        <dbReference type="EMBL" id="SNS62935.1"/>
    </source>
</evidence>
<feature type="region of interest" description="Disordered" evidence="1">
    <location>
        <begin position="1"/>
        <end position="27"/>
    </location>
</feature>
<sequence>MAKTKRHQRSGRRTSQTKTPPKRRREREWHTWSLEKWIAVLGTVTSVAGALVSLVYWAWPGAAKQIAAREASCGFSDHGRVLLDAAWLTVPADAAADSRPAVTGACNSRGGDQAVTRRARGSYEVRLQDLGVDSGTVEVTAVSGAHRVCGAGGWGRTPRGLDLRVLVNCVDEHGVPADSGFALRFLQAFAGTGTLAYLRYDLGAATPFFPAANYSFNSFNAPNSVERRGRGVYEAYLQGVQRSAESRMPGVVKVTPVGDAVQVCNPAVWYPYHQETTGVDSMFVKVECFDASGAPVDSGFTLTYSVDLAAPPGIIVKGAQLWTDDAGARRYTPNSLYQFTSAGRLAMVERRSTGDYLVKMPDAALTDGGHTQVSAYHTSATCHPDAVPAQRDGAVTVRVRCLASGTPVDARFALLFQS</sequence>
<proteinExistence type="predicted"/>